<dbReference type="SFLD" id="SFLDS00005">
    <property type="entry name" value="Isoprenoid_Synthase_Type_I"/>
    <property type="match status" value="1"/>
</dbReference>
<organism evidence="3 4">
    <name type="scientific">Rugosimonospora acidiphila</name>
    <dbReference type="NCBI Taxonomy" id="556531"/>
    <lineage>
        <taxon>Bacteria</taxon>
        <taxon>Bacillati</taxon>
        <taxon>Actinomycetota</taxon>
        <taxon>Actinomycetes</taxon>
        <taxon>Micromonosporales</taxon>
        <taxon>Micromonosporaceae</taxon>
        <taxon>Rugosimonospora</taxon>
    </lineage>
</organism>
<comment type="cofactor">
    <cofactor evidence="2">
        <name>Mg(2+)</name>
        <dbReference type="ChEBI" id="CHEBI:18420"/>
    </cofactor>
</comment>
<dbReference type="PANTHER" id="PTHR35201">
    <property type="entry name" value="TERPENE SYNTHASE"/>
    <property type="match status" value="1"/>
</dbReference>
<dbReference type="Pfam" id="PF19086">
    <property type="entry name" value="Terpene_syn_C_2"/>
    <property type="match status" value="1"/>
</dbReference>
<dbReference type="InterPro" id="IPR008949">
    <property type="entry name" value="Isoprenoid_synthase_dom_sf"/>
</dbReference>
<comment type="caution">
    <text evidence="3">The sequence shown here is derived from an EMBL/GenBank/DDBJ whole genome shotgun (WGS) entry which is preliminary data.</text>
</comment>
<evidence type="ECO:0000256" key="1">
    <source>
        <dbReference type="ARBA" id="ARBA00023239"/>
    </source>
</evidence>
<keyword evidence="1 2" id="KW-0456">Lyase</keyword>
<gene>
    <name evidence="3" type="ORF">GCM10023322_40030</name>
</gene>
<keyword evidence="2" id="KW-0460">Magnesium</keyword>
<name>A0ABP9RXJ8_9ACTN</name>
<accession>A0ABP9RXJ8</accession>
<comment type="similarity">
    <text evidence="2">Belongs to the terpene synthase family.</text>
</comment>
<evidence type="ECO:0000313" key="3">
    <source>
        <dbReference type="EMBL" id="GAA5188724.1"/>
    </source>
</evidence>
<reference evidence="4" key="1">
    <citation type="journal article" date="2019" name="Int. J. Syst. Evol. Microbiol.">
        <title>The Global Catalogue of Microorganisms (GCM) 10K type strain sequencing project: providing services to taxonomists for standard genome sequencing and annotation.</title>
        <authorList>
            <consortium name="The Broad Institute Genomics Platform"/>
            <consortium name="The Broad Institute Genome Sequencing Center for Infectious Disease"/>
            <person name="Wu L."/>
            <person name="Ma J."/>
        </authorList>
    </citation>
    <scope>NUCLEOTIDE SEQUENCE [LARGE SCALE GENOMIC DNA]</scope>
    <source>
        <strain evidence="4">JCM 18304</strain>
    </source>
</reference>
<protein>
    <recommendedName>
        <fullName evidence="2">Terpene synthase</fullName>
        <ecNumber evidence="2">4.2.3.-</ecNumber>
    </recommendedName>
</protein>
<evidence type="ECO:0000256" key="2">
    <source>
        <dbReference type="RuleBase" id="RU366034"/>
    </source>
</evidence>
<keyword evidence="2" id="KW-0479">Metal-binding</keyword>
<dbReference type="RefSeq" id="WP_345631620.1">
    <property type="nucleotide sequence ID" value="NZ_BAABJQ010000011.1"/>
</dbReference>
<dbReference type="SUPFAM" id="SSF48576">
    <property type="entry name" value="Terpenoid synthases"/>
    <property type="match status" value="1"/>
</dbReference>
<dbReference type="EMBL" id="BAABJQ010000011">
    <property type="protein sequence ID" value="GAA5188724.1"/>
    <property type="molecule type" value="Genomic_DNA"/>
</dbReference>
<dbReference type="PANTHER" id="PTHR35201:SF4">
    <property type="entry name" value="BETA-PINACENE SYNTHASE-RELATED"/>
    <property type="match status" value="1"/>
</dbReference>
<dbReference type="InterPro" id="IPR034686">
    <property type="entry name" value="Terpene_cyclase-like_2"/>
</dbReference>
<dbReference type="EC" id="4.2.3.-" evidence="2"/>
<dbReference type="Gene3D" id="1.10.600.10">
    <property type="entry name" value="Farnesyl Diphosphate Synthase"/>
    <property type="match status" value="1"/>
</dbReference>
<sequence>MGIVYQAAAPVALRAKAEWHARNPRPDPGGPAMPQDVNFYMPIPSRRSPDCERARTDHLAWPSALGLITTEAAAERHRTADYADLAARFYPSATGADLDLGVDLMTFFFLFDDLFDGPRGADPQQAKQLTDVVAAALDGPLPTTAPPIAHGFADTWRRTCQGMSPAWRARAARTWRGYLAGYVDEASSRHYDTPYETAGEYLAMRRRTIGAQPTVDLAERVGRYEVPQRLFDSAILTAMLQIAIDTNIIDNDIASLEKEEARGEQNNMVLILMRQHGWTRSQSITHMQDEVRTRLEQFLLLETCLPKVYDTFSLGAKEREAVEEYRTDGIRALIRGAYDWHRRSKRYTTDYAIPAGRLGYLEDLGTVQ</sequence>
<dbReference type="SFLD" id="SFLDG01020">
    <property type="entry name" value="Terpene_Cyclase_Like_2"/>
    <property type="match status" value="1"/>
</dbReference>
<evidence type="ECO:0000313" key="4">
    <source>
        <dbReference type="Proteomes" id="UP001501570"/>
    </source>
</evidence>
<proteinExistence type="inferred from homology"/>
<keyword evidence="4" id="KW-1185">Reference proteome</keyword>
<dbReference type="Proteomes" id="UP001501570">
    <property type="component" value="Unassembled WGS sequence"/>
</dbReference>